<accession>A0A212JTH7</accession>
<name>A0A212JTH7_9DELT</name>
<dbReference type="PANTHER" id="PTHR11669">
    <property type="entry name" value="REPLICATION FACTOR C / DNA POLYMERASE III GAMMA-TAU SUBUNIT"/>
    <property type="match status" value="1"/>
</dbReference>
<dbReference type="GO" id="GO:0006261">
    <property type="term" value="P:DNA-templated DNA replication"/>
    <property type="evidence" value="ECO:0007669"/>
    <property type="project" value="TreeGrafter"/>
</dbReference>
<dbReference type="EMBL" id="FLUQ01000002">
    <property type="protein sequence ID" value="SBW02658.1"/>
    <property type="molecule type" value="Genomic_DNA"/>
</dbReference>
<sequence length="338" mass="35405">MTDDTATAGAKKRPPREAEADSLPAAGDMASLAAGLRSLAGSGRHGRAFSFLRSLAASPPRVILLEGGSAKERADFALYWGMALNCEAPLSDGEDGAEPCLACPVCLKFLARLHRDLFFLDGTAGSITIDEVRAVRATLGEAARESKYRVVILSEAQSLTEAAANAMLKSLEEALPATVFVLTAPQRERLLPTLVSRSWVLTLAWPDPLVAKEDGADPETARGWAATAAKFLATGSGLFDRTGARGGVDAAGALALILVCQRAMAQVFSGMTGEGIAPGASPEADLARFFASLPENRLAIAGAVLAEGQESVTAQVNPALVADWVMTRLYLLRPKGRS</sequence>
<gene>
    <name evidence="2" type="primary">holB</name>
    <name evidence="2" type="ORF">KL86DPRO_20010</name>
</gene>
<dbReference type="SUPFAM" id="SSF52540">
    <property type="entry name" value="P-loop containing nucleoside triphosphate hydrolases"/>
    <property type="match status" value="1"/>
</dbReference>
<dbReference type="InterPro" id="IPR027417">
    <property type="entry name" value="P-loop_NTPase"/>
</dbReference>
<evidence type="ECO:0000256" key="1">
    <source>
        <dbReference type="SAM" id="MobiDB-lite"/>
    </source>
</evidence>
<feature type="region of interest" description="Disordered" evidence="1">
    <location>
        <begin position="1"/>
        <end position="24"/>
    </location>
</feature>
<dbReference type="Pfam" id="PF13177">
    <property type="entry name" value="DNA_pol3_delta2"/>
    <property type="match status" value="1"/>
</dbReference>
<dbReference type="GO" id="GO:0009360">
    <property type="term" value="C:DNA polymerase III complex"/>
    <property type="evidence" value="ECO:0007669"/>
    <property type="project" value="TreeGrafter"/>
</dbReference>
<evidence type="ECO:0000313" key="2">
    <source>
        <dbReference type="EMBL" id="SBW02658.1"/>
    </source>
</evidence>
<dbReference type="Gene3D" id="3.40.50.300">
    <property type="entry name" value="P-loop containing nucleotide triphosphate hydrolases"/>
    <property type="match status" value="1"/>
</dbReference>
<organism evidence="2">
    <name type="scientific">uncultured delta proteobacterium</name>
    <dbReference type="NCBI Taxonomy" id="34034"/>
    <lineage>
        <taxon>Bacteria</taxon>
        <taxon>Deltaproteobacteria</taxon>
        <taxon>environmental samples</taxon>
    </lineage>
</organism>
<protein>
    <submittedName>
        <fullName evidence="2">Putative DNA polymerase III delta' subunit</fullName>
    </submittedName>
</protein>
<dbReference type="InterPro" id="IPR050238">
    <property type="entry name" value="DNA_Rep/Repair_Clamp_Loader"/>
</dbReference>
<reference evidence="2" key="1">
    <citation type="submission" date="2016-04" db="EMBL/GenBank/DDBJ databases">
        <authorList>
            <person name="Evans L.H."/>
            <person name="Alamgir A."/>
            <person name="Owens N."/>
            <person name="Weber N.D."/>
            <person name="Virtaneva K."/>
            <person name="Barbian K."/>
            <person name="Babar A."/>
            <person name="Rosenke K."/>
        </authorList>
    </citation>
    <scope>NUCLEOTIDE SEQUENCE</scope>
    <source>
        <strain evidence="2">86</strain>
    </source>
</reference>
<dbReference type="PANTHER" id="PTHR11669:SF8">
    <property type="entry name" value="DNA POLYMERASE III SUBUNIT DELTA"/>
    <property type="match status" value="1"/>
</dbReference>
<proteinExistence type="predicted"/>
<dbReference type="AlphaFoldDB" id="A0A212JTH7"/>